<organism evidence="2 3">
    <name type="scientific">Saccharothrix yanglingensis</name>
    <dbReference type="NCBI Taxonomy" id="659496"/>
    <lineage>
        <taxon>Bacteria</taxon>
        <taxon>Bacillati</taxon>
        <taxon>Actinomycetota</taxon>
        <taxon>Actinomycetes</taxon>
        <taxon>Pseudonocardiales</taxon>
        <taxon>Pseudonocardiaceae</taxon>
        <taxon>Saccharothrix</taxon>
    </lineage>
</organism>
<feature type="region of interest" description="Disordered" evidence="1">
    <location>
        <begin position="1"/>
        <end position="27"/>
    </location>
</feature>
<gene>
    <name evidence="2" type="ORF">CKY47_31425</name>
</gene>
<keyword evidence="3" id="KW-1185">Reference proteome</keyword>
<accession>A0ABU0XCI3</accession>
<protein>
    <submittedName>
        <fullName evidence="2">Uncharacterized protein</fullName>
    </submittedName>
</protein>
<dbReference type="EMBL" id="NSDM01000018">
    <property type="protein sequence ID" value="MDQ2588394.1"/>
    <property type="molecule type" value="Genomic_DNA"/>
</dbReference>
<reference evidence="2 3" key="1">
    <citation type="submission" date="2017-06" db="EMBL/GenBank/DDBJ databases">
        <title>Cultured bacterium strain Saccharothrix yanglingensis Hhs.015.</title>
        <authorList>
            <person name="Xia Y."/>
        </authorList>
    </citation>
    <scope>NUCLEOTIDE SEQUENCE [LARGE SCALE GENOMIC DNA]</scope>
    <source>
        <strain evidence="2 3">Hhs.015</strain>
    </source>
</reference>
<evidence type="ECO:0000256" key="1">
    <source>
        <dbReference type="SAM" id="MobiDB-lite"/>
    </source>
</evidence>
<evidence type="ECO:0000313" key="2">
    <source>
        <dbReference type="EMBL" id="MDQ2588394.1"/>
    </source>
</evidence>
<feature type="compositionally biased region" description="Low complexity" evidence="1">
    <location>
        <begin position="1"/>
        <end position="25"/>
    </location>
</feature>
<dbReference type="Proteomes" id="UP001225605">
    <property type="component" value="Unassembled WGS sequence"/>
</dbReference>
<sequence>MVGATTAGLAGTAPAGAATGPGDPLAEGRERLDLAQSPDAIRGLKWRGVQLTQPPNPKFAVRFETRGLPYATAAFSLANNNLSTVVLRVANMGDLPAGTTRRQRDDEIIKLLRELHRQGVTTYLWKRQWFQRSGITISYQRPFTEAGADEFIDDMSRLINRARTEGIAGSLQGVAAIETNLNNCAELRERTLYVARGINSRTDNWLTSRTLLMPGAGMGPYFKGIHNGGEAWLTQLKAQTGYFALIYKHMRSQDGNVCELQSLNGRWDQAVGWDAARTPDQQIAFLRTTMGLSDLEWYFRTHRAGYPNHTHVVFWGDLGDGVAGLSARDGQPQWNYNTMRALHRLLVKTNRWHGYFFNFPFAREGATGQDLWRYLITVADDGSNTRRKNRAPNRSGTHEVWDEWHLWPQENAVY</sequence>
<proteinExistence type="predicted"/>
<evidence type="ECO:0000313" key="3">
    <source>
        <dbReference type="Proteomes" id="UP001225605"/>
    </source>
</evidence>
<comment type="caution">
    <text evidence="2">The sequence shown here is derived from an EMBL/GenBank/DDBJ whole genome shotgun (WGS) entry which is preliminary data.</text>
</comment>
<name>A0ABU0XCI3_9PSEU</name>